<dbReference type="PROSITE" id="PS50850">
    <property type="entry name" value="MFS"/>
    <property type="match status" value="1"/>
</dbReference>
<dbReference type="PANTHER" id="PTHR42910:SF1">
    <property type="entry name" value="MAJOR FACILITATOR SUPERFAMILY (MFS) PROFILE DOMAIN-CONTAINING PROTEIN"/>
    <property type="match status" value="1"/>
</dbReference>
<dbReference type="AlphaFoldDB" id="A0AAV5G826"/>
<protein>
    <recommendedName>
        <fullName evidence="4">Major facilitator superfamily (MFS) profile domain-containing protein</fullName>
    </recommendedName>
</protein>
<keyword evidence="6" id="KW-1185">Reference proteome</keyword>
<dbReference type="Proteomes" id="UP001342314">
    <property type="component" value="Unassembled WGS sequence"/>
</dbReference>
<feature type="region of interest" description="Disordered" evidence="2">
    <location>
        <begin position="451"/>
        <end position="493"/>
    </location>
</feature>
<evidence type="ECO:0000313" key="5">
    <source>
        <dbReference type="EMBL" id="GJN88655.1"/>
    </source>
</evidence>
<feature type="transmembrane region" description="Helical" evidence="3">
    <location>
        <begin position="135"/>
        <end position="155"/>
    </location>
</feature>
<proteinExistence type="predicted"/>
<gene>
    <name evidence="5" type="ORF">Rhopal_001621-T1</name>
</gene>
<dbReference type="SUPFAM" id="SSF103473">
    <property type="entry name" value="MFS general substrate transporter"/>
    <property type="match status" value="1"/>
</dbReference>
<feature type="transmembrane region" description="Helical" evidence="3">
    <location>
        <begin position="199"/>
        <end position="217"/>
    </location>
</feature>
<name>A0AAV5G826_9BASI</name>
<keyword evidence="3" id="KW-0472">Membrane</keyword>
<feature type="domain" description="Major facilitator superfamily (MFS) profile" evidence="4">
    <location>
        <begin position="45"/>
        <end position="427"/>
    </location>
</feature>
<dbReference type="InterPro" id="IPR036259">
    <property type="entry name" value="MFS_trans_sf"/>
</dbReference>
<dbReference type="InterPro" id="IPR011701">
    <property type="entry name" value="MFS"/>
</dbReference>
<feature type="transmembrane region" description="Helical" evidence="3">
    <location>
        <begin position="111"/>
        <end position="129"/>
    </location>
</feature>
<feature type="transmembrane region" description="Helical" evidence="3">
    <location>
        <begin position="44"/>
        <end position="63"/>
    </location>
</feature>
<keyword evidence="3" id="KW-1133">Transmembrane helix</keyword>
<dbReference type="GO" id="GO:0016020">
    <property type="term" value="C:membrane"/>
    <property type="evidence" value="ECO:0007669"/>
    <property type="project" value="UniProtKB-SubCell"/>
</dbReference>
<accession>A0AAV5G826</accession>
<dbReference type="InterPro" id="IPR020846">
    <property type="entry name" value="MFS_dom"/>
</dbReference>
<evidence type="ECO:0000259" key="4">
    <source>
        <dbReference type="PROSITE" id="PS50850"/>
    </source>
</evidence>
<feature type="transmembrane region" description="Helical" evidence="3">
    <location>
        <begin position="400"/>
        <end position="421"/>
    </location>
</feature>
<evidence type="ECO:0000256" key="1">
    <source>
        <dbReference type="ARBA" id="ARBA00004141"/>
    </source>
</evidence>
<organism evidence="5 6">
    <name type="scientific">Rhodotorula paludigena</name>
    <dbReference type="NCBI Taxonomy" id="86838"/>
    <lineage>
        <taxon>Eukaryota</taxon>
        <taxon>Fungi</taxon>
        <taxon>Dikarya</taxon>
        <taxon>Basidiomycota</taxon>
        <taxon>Pucciniomycotina</taxon>
        <taxon>Microbotryomycetes</taxon>
        <taxon>Sporidiobolales</taxon>
        <taxon>Sporidiobolaceae</taxon>
        <taxon>Rhodotorula</taxon>
    </lineage>
</organism>
<dbReference type="Gene3D" id="1.20.1250.20">
    <property type="entry name" value="MFS general substrate transporter like domains"/>
    <property type="match status" value="1"/>
</dbReference>
<reference evidence="5 6" key="1">
    <citation type="submission" date="2021-12" db="EMBL/GenBank/DDBJ databases">
        <title>High titer production of polyol ester of fatty acids by Rhodotorula paludigena BS15 towards product separation-free biomass refinery.</title>
        <authorList>
            <person name="Mano J."/>
            <person name="Ono H."/>
            <person name="Tanaka T."/>
            <person name="Naito K."/>
            <person name="Sushida H."/>
            <person name="Ike M."/>
            <person name="Tokuyasu K."/>
            <person name="Kitaoka M."/>
        </authorList>
    </citation>
    <scope>NUCLEOTIDE SEQUENCE [LARGE SCALE GENOMIC DNA]</scope>
    <source>
        <strain evidence="5 6">BS15</strain>
    </source>
</reference>
<feature type="transmembrane region" description="Helical" evidence="3">
    <location>
        <begin position="309"/>
        <end position="329"/>
    </location>
</feature>
<dbReference type="CDD" id="cd17324">
    <property type="entry name" value="MFS_NepI_like"/>
    <property type="match status" value="1"/>
</dbReference>
<comment type="subcellular location">
    <subcellularLocation>
        <location evidence="1">Membrane</location>
        <topology evidence="1">Multi-pass membrane protein</topology>
    </subcellularLocation>
</comment>
<evidence type="ECO:0000313" key="6">
    <source>
        <dbReference type="Proteomes" id="UP001342314"/>
    </source>
</evidence>
<sequence length="493" mass="53414">MAVASTKDVGSQAAPAKPANDFGFLPIPRRCRYDPERPFEWSTALNWMLALGATVTVAPVYYCQPILVQLSQRYAVEYETVTRVPSLVQGGYLVGLVFITPLGDLLPRRPLLLTLILVCSALTIGQALAPDFSTFEAITFLVGISTVTPQVLVPLTADLAPAARRASAVSVTVSGLIGGMVWGRLISGLLARYTPSPNNVFWLALGQQILLAVLLWWRLPAYPAKKTGLNYPQILWSMVKLFCTKPVLTQACLLGFCSCFTMVAWWTTLTFLLDGDPFRLNAFEIGLFGLTGICAIAFAPFAGRLTDIFHPWATTLVALIVALLNQAIALGAARLNLAPVIICCILVDIAHQTQTIGNQQRFFAVDPLARSRVNGVYMTFTFLGQTAGSSAGPRLFLNSGWRSCYALTTAMIAAALVILFLRGPHATGWIGWDGVWSLRKERQAPAIVDVEKKGGEVERRTDEEETKVEGEADTGSPDPVAVTGSVESQKVHG</sequence>
<dbReference type="PANTHER" id="PTHR42910">
    <property type="entry name" value="TRANSPORTER SCO4007-RELATED"/>
    <property type="match status" value="1"/>
</dbReference>
<comment type="caution">
    <text evidence="5">The sequence shown here is derived from an EMBL/GenBank/DDBJ whole genome shotgun (WGS) entry which is preliminary data.</text>
</comment>
<feature type="transmembrane region" description="Helical" evidence="3">
    <location>
        <begin position="167"/>
        <end position="187"/>
    </location>
</feature>
<feature type="transmembrane region" description="Helical" evidence="3">
    <location>
        <begin position="280"/>
        <end position="302"/>
    </location>
</feature>
<feature type="compositionally biased region" description="Basic and acidic residues" evidence="2">
    <location>
        <begin position="451"/>
        <end position="470"/>
    </location>
</feature>
<dbReference type="EMBL" id="BQKY01000003">
    <property type="protein sequence ID" value="GJN88655.1"/>
    <property type="molecule type" value="Genomic_DNA"/>
</dbReference>
<keyword evidence="3" id="KW-0812">Transmembrane</keyword>
<feature type="transmembrane region" description="Helical" evidence="3">
    <location>
        <begin position="247"/>
        <end position="268"/>
    </location>
</feature>
<evidence type="ECO:0000256" key="2">
    <source>
        <dbReference type="SAM" id="MobiDB-lite"/>
    </source>
</evidence>
<evidence type="ECO:0000256" key="3">
    <source>
        <dbReference type="SAM" id="Phobius"/>
    </source>
</evidence>
<dbReference type="Pfam" id="PF07690">
    <property type="entry name" value="MFS_1"/>
    <property type="match status" value="1"/>
</dbReference>
<dbReference type="GO" id="GO:0022857">
    <property type="term" value="F:transmembrane transporter activity"/>
    <property type="evidence" value="ECO:0007669"/>
    <property type="project" value="InterPro"/>
</dbReference>